<evidence type="ECO:0000256" key="1">
    <source>
        <dbReference type="ARBA" id="ARBA00003966"/>
    </source>
</evidence>
<dbReference type="InterPro" id="IPR001557">
    <property type="entry name" value="L-lactate/malate_DH"/>
</dbReference>
<comment type="similarity">
    <text evidence="5">Belongs to the LDH/MDH superfamily. MDH type 3 family.</text>
</comment>
<keyword evidence="4 5" id="KW-0520">NAD</keyword>
<feature type="domain" description="Lactate/malate dehydrogenase C-terminal" evidence="10">
    <location>
        <begin position="148"/>
        <end position="304"/>
    </location>
</feature>
<dbReference type="SUPFAM" id="SSF56327">
    <property type="entry name" value="LDH C-terminal domain-like"/>
    <property type="match status" value="1"/>
</dbReference>
<dbReference type="InterPro" id="IPR011275">
    <property type="entry name" value="Malate_DH_type3"/>
</dbReference>
<dbReference type="FunFam" id="3.40.50.720:FF:000018">
    <property type="entry name" value="Malate dehydrogenase"/>
    <property type="match status" value="1"/>
</dbReference>
<dbReference type="STRING" id="1445510.YC6258_01039"/>
<dbReference type="NCBIfam" id="NF004863">
    <property type="entry name" value="PRK06223.1"/>
    <property type="match status" value="1"/>
</dbReference>
<keyword evidence="12" id="KW-1185">Reference proteome</keyword>
<dbReference type="PATRIC" id="fig|1445510.3.peg.1015"/>
<dbReference type="RefSeq" id="WP_044615991.1">
    <property type="nucleotide sequence ID" value="NZ_CP007142.1"/>
</dbReference>
<dbReference type="HOGENOM" id="CLU_045401_2_1_6"/>
<dbReference type="NCBIfam" id="TIGR01763">
    <property type="entry name" value="MalateDH_bact"/>
    <property type="match status" value="1"/>
</dbReference>
<evidence type="ECO:0000313" key="12">
    <source>
        <dbReference type="Proteomes" id="UP000032266"/>
    </source>
</evidence>
<reference evidence="11 12" key="1">
    <citation type="submission" date="2014-01" db="EMBL/GenBank/DDBJ databases">
        <title>Full genme sequencing of cellulolytic bacterium Gynuella sunshinyii YC6258T gen. nov., sp. nov.</title>
        <authorList>
            <person name="Khan H."/>
            <person name="Chung E.J."/>
            <person name="Chung Y.R."/>
        </authorList>
    </citation>
    <scope>NUCLEOTIDE SEQUENCE [LARGE SCALE GENOMIC DNA]</scope>
    <source>
        <strain evidence="11 12">YC6258</strain>
    </source>
</reference>
<feature type="binding site" evidence="5 8">
    <location>
        <position position="34"/>
    </location>
    <ligand>
        <name>NAD(+)</name>
        <dbReference type="ChEBI" id="CHEBI:57540"/>
    </ligand>
</feature>
<evidence type="ECO:0000256" key="2">
    <source>
        <dbReference type="ARBA" id="ARBA00022532"/>
    </source>
</evidence>
<dbReference type="PANTHER" id="PTHR43128:SF16">
    <property type="entry name" value="L-LACTATE DEHYDROGENASE"/>
    <property type="match status" value="1"/>
</dbReference>
<dbReference type="PRINTS" id="PR00086">
    <property type="entry name" value="LLDHDRGNASE"/>
</dbReference>
<dbReference type="GO" id="GO:0006089">
    <property type="term" value="P:lactate metabolic process"/>
    <property type="evidence" value="ECO:0007669"/>
    <property type="project" value="TreeGrafter"/>
</dbReference>
<feature type="binding site" evidence="5 8">
    <location>
        <begin position="10"/>
        <end position="15"/>
    </location>
    <ligand>
        <name>NAD(+)</name>
        <dbReference type="ChEBI" id="CHEBI:57540"/>
    </ligand>
</feature>
<evidence type="ECO:0000256" key="7">
    <source>
        <dbReference type="PIRSR" id="PIRSR000102-2"/>
    </source>
</evidence>
<dbReference type="Gene3D" id="3.90.110.10">
    <property type="entry name" value="Lactate dehydrogenase/glycoside hydrolase, family 4, C-terminal"/>
    <property type="match status" value="1"/>
</dbReference>
<gene>
    <name evidence="5" type="primary">mdh</name>
    <name evidence="11" type="ORF">YC6258_01039</name>
</gene>
<comment type="function">
    <text evidence="1 5">Catalyzes the reversible oxidation of malate to oxaloacetate.</text>
</comment>
<dbReference type="Pfam" id="PF00056">
    <property type="entry name" value="Ldh_1_N"/>
    <property type="match status" value="1"/>
</dbReference>
<dbReference type="PIRSF" id="PIRSF000102">
    <property type="entry name" value="Lac_mal_DH"/>
    <property type="match status" value="1"/>
</dbReference>
<evidence type="ECO:0000259" key="10">
    <source>
        <dbReference type="Pfam" id="PF02866"/>
    </source>
</evidence>
<feature type="binding site" evidence="5 8">
    <location>
        <begin position="119"/>
        <end position="121"/>
    </location>
    <ligand>
        <name>NAD(+)</name>
        <dbReference type="ChEBI" id="CHEBI:57540"/>
    </ligand>
</feature>
<dbReference type="PANTHER" id="PTHR43128">
    <property type="entry name" value="L-2-HYDROXYCARBOXYLATE DEHYDROGENASE (NAD(P)(+))"/>
    <property type="match status" value="1"/>
</dbReference>
<evidence type="ECO:0000256" key="5">
    <source>
        <dbReference type="HAMAP-Rule" id="MF_00487"/>
    </source>
</evidence>
<dbReference type="InterPro" id="IPR022383">
    <property type="entry name" value="Lactate/malate_DH_C"/>
</dbReference>
<comment type="catalytic activity">
    <reaction evidence="5">
        <text>(S)-malate + NAD(+) = oxaloacetate + NADH + H(+)</text>
        <dbReference type="Rhea" id="RHEA:21432"/>
        <dbReference type="ChEBI" id="CHEBI:15378"/>
        <dbReference type="ChEBI" id="CHEBI:15589"/>
        <dbReference type="ChEBI" id="CHEBI:16452"/>
        <dbReference type="ChEBI" id="CHEBI:57540"/>
        <dbReference type="ChEBI" id="CHEBI:57945"/>
        <dbReference type="EC" id="1.1.1.37"/>
    </reaction>
</comment>
<feature type="binding site" evidence="5 7">
    <location>
        <position position="152"/>
    </location>
    <ligand>
        <name>substrate</name>
    </ligand>
</feature>
<evidence type="ECO:0000256" key="8">
    <source>
        <dbReference type="PIRSR" id="PIRSR000102-3"/>
    </source>
</evidence>
<dbReference type="EMBL" id="CP007142">
    <property type="protein sequence ID" value="AJQ93089.1"/>
    <property type="molecule type" value="Genomic_DNA"/>
</dbReference>
<accession>A0A0C5VS39</accession>
<protein>
    <recommendedName>
        <fullName evidence="5">Malate dehydrogenase</fullName>
        <ecNumber evidence="5">1.1.1.37</ecNumber>
    </recommendedName>
</protein>
<dbReference type="KEGG" id="gsn:YC6258_01039"/>
<dbReference type="GO" id="GO:0030060">
    <property type="term" value="F:L-malate dehydrogenase (NAD+) activity"/>
    <property type="evidence" value="ECO:0007669"/>
    <property type="project" value="UniProtKB-UniRule"/>
</dbReference>
<feature type="binding site" evidence="5 7">
    <location>
        <position position="89"/>
    </location>
    <ligand>
        <name>substrate</name>
    </ligand>
</feature>
<feature type="binding site" evidence="5 7">
    <location>
        <position position="121"/>
    </location>
    <ligand>
        <name>substrate</name>
    </ligand>
</feature>
<feature type="active site" description="Proton acceptor" evidence="5 6">
    <location>
        <position position="176"/>
    </location>
</feature>
<sequence>MARKKISLVGAGQIGGTMALVLAQKQLGDVMMLDIAEGMPQGKALDIQEGRSVIPTATNLSGSNDYADLAGSDVVIVTAGLPRKPGMSRDDLLDVNFGIIEKVGLAIKEHAPEALVIVVTNPLDAMVYAMQKVTGFPANRVVGMAGVLDSSRLACFIADELGVSAEDVRALVLGGHGDTMVSVYGAASVAGIPLSQLMSKEKFDELAARTAKAGGEIVALLKTGSAFYSPGLSAIHMAEAYLLDKKSVLTAAAQLNGEYGVEGGLYCGVPVVMGAGGIEKVIEVELNEEERKAFDVSVDAVKDLVSWVENKMA</sequence>
<dbReference type="AlphaFoldDB" id="A0A0C5VS39"/>
<proteinExistence type="inferred from homology"/>
<dbReference type="Gene3D" id="3.40.50.720">
    <property type="entry name" value="NAD(P)-binding Rossmann-like Domain"/>
    <property type="match status" value="1"/>
</dbReference>
<dbReference type="InterPro" id="IPR001236">
    <property type="entry name" value="Lactate/malate_DH_N"/>
</dbReference>
<dbReference type="FunFam" id="3.90.110.10:FF:000004">
    <property type="entry name" value="Malate dehydrogenase"/>
    <property type="match status" value="1"/>
</dbReference>
<evidence type="ECO:0000256" key="6">
    <source>
        <dbReference type="PIRSR" id="PIRSR000102-1"/>
    </source>
</evidence>
<dbReference type="Proteomes" id="UP000032266">
    <property type="component" value="Chromosome"/>
</dbReference>
<evidence type="ECO:0000313" key="11">
    <source>
        <dbReference type="EMBL" id="AJQ93089.1"/>
    </source>
</evidence>
<dbReference type="InterPro" id="IPR036291">
    <property type="entry name" value="NAD(P)-bd_dom_sf"/>
</dbReference>
<feature type="binding site" evidence="5 7">
    <location>
        <position position="83"/>
    </location>
    <ligand>
        <name>substrate</name>
    </ligand>
</feature>
<evidence type="ECO:0000259" key="9">
    <source>
        <dbReference type="Pfam" id="PF00056"/>
    </source>
</evidence>
<dbReference type="GO" id="GO:0004459">
    <property type="term" value="F:L-lactate dehydrogenase (NAD+) activity"/>
    <property type="evidence" value="ECO:0007669"/>
    <property type="project" value="TreeGrafter"/>
</dbReference>
<dbReference type="Pfam" id="PF02866">
    <property type="entry name" value="Ldh_1_C"/>
    <property type="match status" value="1"/>
</dbReference>
<dbReference type="HAMAP" id="MF_00487">
    <property type="entry name" value="Malate_dehydrog_3"/>
    <property type="match status" value="1"/>
</dbReference>
<feature type="binding site" evidence="5 8">
    <location>
        <position position="96"/>
    </location>
    <ligand>
        <name>NAD(+)</name>
        <dbReference type="ChEBI" id="CHEBI:57540"/>
    </ligand>
</feature>
<name>A0A0C5VS39_9GAMM</name>
<organism evidence="11 12">
    <name type="scientific">Gynuella sunshinyii YC6258</name>
    <dbReference type="NCBI Taxonomy" id="1445510"/>
    <lineage>
        <taxon>Bacteria</taxon>
        <taxon>Pseudomonadati</taxon>
        <taxon>Pseudomonadota</taxon>
        <taxon>Gammaproteobacteria</taxon>
        <taxon>Oceanospirillales</taxon>
        <taxon>Saccharospirillaceae</taxon>
        <taxon>Gynuella</taxon>
    </lineage>
</organism>
<dbReference type="EC" id="1.1.1.37" evidence="5"/>
<dbReference type="CDD" id="cd01339">
    <property type="entry name" value="LDH-like_MDH"/>
    <property type="match status" value="1"/>
</dbReference>
<feature type="domain" description="Lactate/malate dehydrogenase N-terminal" evidence="9">
    <location>
        <begin position="5"/>
        <end position="143"/>
    </location>
</feature>
<evidence type="ECO:0000256" key="4">
    <source>
        <dbReference type="ARBA" id="ARBA00023027"/>
    </source>
</evidence>
<dbReference type="SUPFAM" id="SSF51735">
    <property type="entry name" value="NAD(P)-binding Rossmann-fold domains"/>
    <property type="match status" value="1"/>
</dbReference>
<evidence type="ECO:0000256" key="3">
    <source>
        <dbReference type="ARBA" id="ARBA00023002"/>
    </source>
</evidence>
<dbReference type="InterPro" id="IPR015955">
    <property type="entry name" value="Lactate_DH/Glyco_Ohase_4_C"/>
</dbReference>
<keyword evidence="2 5" id="KW-0816">Tricarboxylic acid cycle</keyword>
<dbReference type="OrthoDB" id="9802969at2"/>
<dbReference type="GO" id="GO:0006099">
    <property type="term" value="P:tricarboxylic acid cycle"/>
    <property type="evidence" value="ECO:0007669"/>
    <property type="project" value="UniProtKB-UniRule"/>
</dbReference>
<keyword evidence="3 5" id="KW-0560">Oxidoreductase</keyword>